<gene>
    <name evidence="1" type="ORF">C0Q70_09464</name>
</gene>
<reference evidence="1 2" key="1">
    <citation type="submission" date="2018-04" db="EMBL/GenBank/DDBJ databases">
        <title>The genome of golden apple snail Pomacea canaliculata provides insight into stress tolerance and invasive adaptation.</title>
        <authorList>
            <person name="Liu C."/>
            <person name="Liu B."/>
            <person name="Ren Y."/>
            <person name="Zhang Y."/>
            <person name="Wang H."/>
            <person name="Li S."/>
            <person name="Jiang F."/>
            <person name="Yin L."/>
            <person name="Zhang G."/>
            <person name="Qian W."/>
            <person name="Fan W."/>
        </authorList>
    </citation>
    <scope>NUCLEOTIDE SEQUENCE [LARGE SCALE GENOMIC DNA]</scope>
    <source>
        <strain evidence="1">SZHN2017</strain>
        <tissue evidence="1">Muscle</tissue>
    </source>
</reference>
<name>A0A2T7P9W0_POMCA</name>
<proteinExistence type="predicted"/>
<sequence>MLKVPDSIKDRRLTIFNYTELRTTDQNQTLPARGGKSQCDTLMDSKAFNLLLAEDILDTFNRELEDIKHKILKTAVRCSILEVDLATQFNPYYNEVLRNAQEACKHCNTVIQSQKTTTQEATIKQRYFSSEKINVSGDTAFSCTKVGDTTDEQMTGIETNSASAETA</sequence>
<dbReference type="Proteomes" id="UP000245119">
    <property type="component" value="Linkage Group LG5"/>
</dbReference>
<protein>
    <submittedName>
        <fullName evidence="1">Uncharacterized protein</fullName>
    </submittedName>
</protein>
<organism evidence="1 2">
    <name type="scientific">Pomacea canaliculata</name>
    <name type="common">Golden apple snail</name>
    <dbReference type="NCBI Taxonomy" id="400727"/>
    <lineage>
        <taxon>Eukaryota</taxon>
        <taxon>Metazoa</taxon>
        <taxon>Spiralia</taxon>
        <taxon>Lophotrochozoa</taxon>
        <taxon>Mollusca</taxon>
        <taxon>Gastropoda</taxon>
        <taxon>Caenogastropoda</taxon>
        <taxon>Architaenioglossa</taxon>
        <taxon>Ampullarioidea</taxon>
        <taxon>Ampullariidae</taxon>
        <taxon>Pomacea</taxon>
    </lineage>
</organism>
<dbReference type="EMBL" id="PZQS01000005">
    <property type="protein sequence ID" value="PVD30202.1"/>
    <property type="molecule type" value="Genomic_DNA"/>
</dbReference>
<dbReference type="OrthoDB" id="6118108at2759"/>
<keyword evidence="2" id="KW-1185">Reference proteome</keyword>
<dbReference type="AlphaFoldDB" id="A0A2T7P9W0"/>
<comment type="caution">
    <text evidence="1">The sequence shown here is derived from an EMBL/GenBank/DDBJ whole genome shotgun (WGS) entry which is preliminary data.</text>
</comment>
<evidence type="ECO:0000313" key="2">
    <source>
        <dbReference type="Proteomes" id="UP000245119"/>
    </source>
</evidence>
<accession>A0A2T7P9W0</accession>
<evidence type="ECO:0000313" key="1">
    <source>
        <dbReference type="EMBL" id="PVD30202.1"/>
    </source>
</evidence>